<evidence type="ECO:0008006" key="4">
    <source>
        <dbReference type="Google" id="ProtNLM"/>
    </source>
</evidence>
<dbReference type="RefSeq" id="WP_187542177.1">
    <property type="nucleotide sequence ID" value="NZ_CP060717.1"/>
</dbReference>
<sequence>MNAPRSTDEELWRKRFWLFALIRVGGIAVILLGVAIAFTDIVRDGGHRYLGAILIVLGSIDLSFGPVLLKHLWNRQP</sequence>
<keyword evidence="1" id="KW-0472">Membrane</keyword>
<feature type="transmembrane region" description="Helical" evidence="1">
    <location>
        <begin position="16"/>
        <end position="37"/>
    </location>
</feature>
<keyword evidence="1" id="KW-1133">Transmembrane helix</keyword>
<accession>A0A7G9SBF5</accession>
<evidence type="ECO:0000313" key="3">
    <source>
        <dbReference type="Proteomes" id="UP000515955"/>
    </source>
</evidence>
<proteinExistence type="predicted"/>
<protein>
    <recommendedName>
        <fullName evidence="4">DUF202 domain-containing protein</fullName>
    </recommendedName>
</protein>
<reference evidence="2 3" key="1">
    <citation type="submission" date="2020-08" db="EMBL/GenBank/DDBJ databases">
        <title>Genome sequence of Sphingomonas rhizophila KACC 19189T.</title>
        <authorList>
            <person name="Hyun D.-W."/>
            <person name="Bae J.-W."/>
        </authorList>
    </citation>
    <scope>NUCLEOTIDE SEQUENCE [LARGE SCALE GENOMIC DNA]</scope>
    <source>
        <strain evidence="2 3">KACC 19189</strain>
    </source>
</reference>
<keyword evidence="1" id="KW-0812">Transmembrane</keyword>
<feature type="transmembrane region" description="Helical" evidence="1">
    <location>
        <begin position="49"/>
        <end position="69"/>
    </location>
</feature>
<evidence type="ECO:0000313" key="2">
    <source>
        <dbReference type="EMBL" id="QNN65180.1"/>
    </source>
</evidence>
<organism evidence="2 3">
    <name type="scientific">Sphingomonas rhizophila</name>
    <dbReference type="NCBI Taxonomy" id="2071607"/>
    <lineage>
        <taxon>Bacteria</taxon>
        <taxon>Pseudomonadati</taxon>
        <taxon>Pseudomonadota</taxon>
        <taxon>Alphaproteobacteria</taxon>
        <taxon>Sphingomonadales</taxon>
        <taxon>Sphingomonadaceae</taxon>
        <taxon>Sphingomonas</taxon>
    </lineage>
</organism>
<dbReference type="AlphaFoldDB" id="A0A7G9SBF5"/>
<dbReference type="KEGG" id="srhi:H9L12_00515"/>
<dbReference type="Proteomes" id="UP000515955">
    <property type="component" value="Chromosome"/>
</dbReference>
<dbReference type="EMBL" id="CP060717">
    <property type="protein sequence ID" value="QNN65180.1"/>
    <property type="molecule type" value="Genomic_DNA"/>
</dbReference>
<gene>
    <name evidence="2" type="ORF">H9L12_00515</name>
</gene>
<keyword evidence="3" id="KW-1185">Reference proteome</keyword>
<name>A0A7G9SBF5_9SPHN</name>
<evidence type="ECO:0000256" key="1">
    <source>
        <dbReference type="SAM" id="Phobius"/>
    </source>
</evidence>